<keyword evidence="7" id="KW-0349">Heme</keyword>
<comment type="subunit">
    <text evidence="7">Heterodimer of a catalytic subunit (MsrP) and a heme-binding subunit (MsrQ).</text>
</comment>
<dbReference type="AlphaFoldDB" id="A0A2A4CJT5"/>
<dbReference type="HAMAP" id="MF_01207">
    <property type="entry name" value="MsrQ"/>
    <property type="match status" value="1"/>
</dbReference>
<keyword evidence="7" id="KW-0285">Flavoprotein</keyword>
<dbReference type="Proteomes" id="UP000243507">
    <property type="component" value="Unassembled WGS sequence"/>
</dbReference>
<dbReference type="Pfam" id="PF01794">
    <property type="entry name" value="Ferric_reduct"/>
    <property type="match status" value="1"/>
</dbReference>
<dbReference type="GO" id="GO:0020037">
    <property type="term" value="F:heme binding"/>
    <property type="evidence" value="ECO:0007669"/>
    <property type="project" value="UniProtKB-UniRule"/>
</dbReference>
<comment type="similarity">
    <text evidence="7">Belongs to the MsrQ family.</text>
</comment>
<evidence type="ECO:0000256" key="7">
    <source>
        <dbReference type="HAMAP-Rule" id="MF_01207"/>
    </source>
</evidence>
<comment type="caution">
    <text evidence="9">The sequence shown here is derived from an EMBL/GenBank/DDBJ whole genome shotgun (WGS) entry which is preliminary data.</text>
</comment>
<feature type="transmembrane region" description="Helical" evidence="7">
    <location>
        <begin position="175"/>
        <end position="193"/>
    </location>
</feature>
<keyword evidence="6 7" id="KW-0472">Membrane</keyword>
<dbReference type="EMBL" id="NTJD01000006">
    <property type="protein sequence ID" value="PCD76283.1"/>
    <property type="molecule type" value="Genomic_DNA"/>
</dbReference>
<gene>
    <name evidence="7" type="primary">msrQ</name>
    <name evidence="9" type="ORF">CLN94_08795</name>
</gene>
<evidence type="ECO:0000256" key="6">
    <source>
        <dbReference type="ARBA" id="ARBA00023136"/>
    </source>
</evidence>
<dbReference type="GO" id="GO:0046872">
    <property type="term" value="F:metal ion binding"/>
    <property type="evidence" value="ECO:0007669"/>
    <property type="project" value="UniProtKB-KW"/>
</dbReference>
<protein>
    <recommendedName>
        <fullName evidence="7">Protein-methionine-sulfoxide reductase heme-binding subunit MsrQ</fullName>
    </recommendedName>
    <alternativeName>
        <fullName evidence="7">Flavocytochrome MsrQ</fullName>
    </alternativeName>
</protein>
<feature type="transmembrane region" description="Helical" evidence="7">
    <location>
        <begin position="51"/>
        <end position="71"/>
    </location>
</feature>
<feature type="transmembrane region" description="Helical" evidence="7">
    <location>
        <begin position="18"/>
        <end position="39"/>
    </location>
</feature>
<dbReference type="GO" id="GO:0016679">
    <property type="term" value="F:oxidoreductase activity, acting on diphenols and related substances as donors"/>
    <property type="evidence" value="ECO:0007669"/>
    <property type="project" value="TreeGrafter"/>
</dbReference>
<dbReference type="PANTHER" id="PTHR36964:SF1">
    <property type="entry name" value="PROTEIN-METHIONINE-SULFOXIDE REDUCTASE HEME-BINDING SUBUNIT MSRQ"/>
    <property type="match status" value="1"/>
</dbReference>
<sequence>MQLVAPLNSSLRRVPPGWVYLAGLIPLAWVIWLTVSGGIGIDPVKEIEHRLGKIALWFLIGGLAITPLRRIAGLNLIRYRRAVGLIAFFYIVLHMLAWIILDMGLLWEQAVRDLIKRSYLYFGMTGAVLLLPLALTSNNASVRRLGRNWRRLHWLVYPAVGFGVLHYLWQMKVITPEGWLWAGVFAGLMALRFRPFRG</sequence>
<comment type="cofactor">
    <cofactor evidence="7">
        <name>FMN</name>
        <dbReference type="ChEBI" id="CHEBI:58210"/>
    </cofactor>
    <text evidence="7">Binds 1 FMN per subunit.</text>
</comment>
<comment type="cofactor">
    <cofactor evidence="7">
        <name>heme b</name>
        <dbReference type="ChEBI" id="CHEBI:60344"/>
    </cofactor>
    <text evidence="7">Binds 1 heme b (iron(II)-protoporphyrin IX) group per subunit.</text>
</comment>
<comment type="subcellular location">
    <subcellularLocation>
        <location evidence="7">Cell membrane</location>
        <topology evidence="7">Multi-pass membrane protein</topology>
    </subcellularLocation>
    <subcellularLocation>
        <location evidence="1">Membrane</location>
        <topology evidence="1">Multi-pass membrane protein</topology>
    </subcellularLocation>
</comment>
<keyword evidence="10" id="KW-1185">Reference proteome</keyword>
<dbReference type="GO" id="GO:0009055">
    <property type="term" value="F:electron transfer activity"/>
    <property type="evidence" value="ECO:0007669"/>
    <property type="project" value="UniProtKB-UniRule"/>
</dbReference>
<feature type="transmembrane region" description="Helical" evidence="7">
    <location>
        <begin position="83"/>
        <end position="107"/>
    </location>
</feature>
<evidence type="ECO:0000256" key="3">
    <source>
        <dbReference type="ARBA" id="ARBA00022692"/>
    </source>
</evidence>
<dbReference type="RefSeq" id="WP_096433305.1">
    <property type="nucleotide sequence ID" value="NZ_NTJD01000006.1"/>
</dbReference>
<proteinExistence type="inferred from homology"/>
<name>A0A2A4CJT5_9RHOB</name>
<dbReference type="PANTHER" id="PTHR36964">
    <property type="entry name" value="PROTEIN-METHIONINE-SULFOXIDE REDUCTASE HEME-BINDING SUBUNIT MSRQ"/>
    <property type="match status" value="1"/>
</dbReference>
<keyword evidence="3 7" id="KW-0812">Transmembrane</keyword>
<dbReference type="NCBIfam" id="NF003833">
    <property type="entry name" value="PRK05419.1-5"/>
    <property type="match status" value="1"/>
</dbReference>
<evidence type="ECO:0000256" key="5">
    <source>
        <dbReference type="ARBA" id="ARBA00023004"/>
    </source>
</evidence>
<accession>A0A2A4CJT5</accession>
<feature type="transmembrane region" description="Helical" evidence="7">
    <location>
        <begin position="119"/>
        <end position="140"/>
    </location>
</feature>
<keyword evidence="7" id="KW-1003">Cell membrane</keyword>
<dbReference type="OrthoDB" id="9788328at2"/>
<reference evidence="9 10" key="1">
    <citation type="submission" date="2017-09" db="EMBL/GenBank/DDBJ databases">
        <title>A multilocus sequence analysis scheme for characterization of bacteria in the genus Thioclava.</title>
        <authorList>
            <person name="Liu Y."/>
            <person name="Shao Z."/>
        </authorList>
    </citation>
    <scope>NUCLEOTIDE SEQUENCE [LARGE SCALE GENOMIC DNA]</scope>
    <source>
        <strain evidence="9 10">CAU 1312</strain>
    </source>
</reference>
<comment type="function">
    <text evidence="7">Part of the MsrPQ system that repairs oxidized periplasmic proteins containing methionine sulfoxide residues (Met-O), using respiratory chain electrons. Thus protects these proteins from oxidative-stress damage caused by reactive species of oxygen and chlorine generated by the host defense mechanisms. MsrPQ is essential for the maintenance of envelope integrity under bleach stress, rescuing a wide series of structurally unrelated periplasmic proteins from methionine oxidation. MsrQ provides electrons for reduction to the reductase catalytic subunit MsrP, using the quinone pool of the respiratory chain.</text>
</comment>
<evidence type="ECO:0000256" key="2">
    <source>
        <dbReference type="ARBA" id="ARBA00022448"/>
    </source>
</evidence>
<dbReference type="InterPro" id="IPR013130">
    <property type="entry name" value="Fe3_Rdtase_TM_dom"/>
</dbReference>
<keyword evidence="4 7" id="KW-1133">Transmembrane helix</keyword>
<evidence type="ECO:0000256" key="1">
    <source>
        <dbReference type="ARBA" id="ARBA00004141"/>
    </source>
</evidence>
<dbReference type="GO" id="GO:0005886">
    <property type="term" value="C:plasma membrane"/>
    <property type="evidence" value="ECO:0007669"/>
    <property type="project" value="UniProtKB-SubCell"/>
</dbReference>
<keyword evidence="7" id="KW-0479">Metal-binding</keyword>
<dbReference type="GO" id="GO:0010181">
    <property type="term" value="F:FMN binding"/>
    <property type="evidence" value="ECO:0007669"/>
    <property type="project" value="UniProtKB-UniRule"/>
</dbReference>
<keyword evidence="2 7" id="KW-0813">Transport</keyword>
<keyword evidence="5 7" id="KW-0408">Iron</keyword>
<evidence type="ECO:0000256" key="4">
    <source>
        <dbReference type="ARBA" id="ARBA00022989"/>
    </source>
</evidence>
<evidence type="ECO:0000259" key="8">
    <source>
        <dbReference type="Pfam" id="PF01794"/>
    </source>
</evidence>
<feature type="domain" description="Ferric oxidoreductase" evidence="8">
    <location>
        <begin position="64"/>
        <end position="163"/>
    </location>
</feature>
<organism evidence="9 10">
    <name type="scientific">Pseudothioclava arenosa</name>
    <dbReference type="NCBI Taxonomy" id="1795308"/>
    <lineage>
        <taxon>Bacteria</taxon>
        <taxon>Pseudomonadati</taxon>
        <taxon>Pseudomonadota</taxon>
        <taxon>Alphaproteobacteria</taxon>
        <taxon>Rhodobacterales</taxon>
        <taxon>Paracoccaceae</taxon>
        <taxon>Pseudothioclava</taxon>
    </lineage>
</organism>
<evidence type="ECO:0000313" key="10">
    <source>
        <dbReference type="Proteomes" id="UP000243507"/>
    </source>
</evidence>
<dbReference type="InterPro" id="IPR022837">
    <property type="entry name" value="MsrQ-like"/>
</dbReference>
<keyword evidence="7" id="KW-0288">FMN</keyword>
<evidence type="ECO:0000313" key="9">
    <source>
        <dbReference type="EMBL" id="PCD76283.1"/>
    </source>
</evidence>
<keyword evidence="7" id="KW-0249">Electron transport</keyword>
<feature type="transmembrane region" description="Helical" evidence="7">
    <location>
        <begin position="152"/>
        <end position="169"/>
    </location>
</feature>
<dbReference type="GO" id="GO:0030091">
    <property type="term" value="P:protein repair"/>
    <property type="evidence" value="ECO:0007669"/>
    <property type="project" value="UniProtKB-UniRule"/>
</dbReference>